<sequence length="182" mass="21758">MHQLLFNFSGCKTFEEFMQANEQFYFCYNNYKSETFFSEALFFLEERALILAKNEYGQAIIHMQLKRLWDNIVTNINIFPYLEYDAVIDDYATDIDRKLNKVIKRADDDFWDVYFPLNYKGDRSTVRQLISGNLSNVTDLPLPNPGYRKNLYKIHKIDLNKRIFLIHNTQENISLFKNSFKT</sequence>
<reference evidence="2" key="1">
    <citation type="journal article" date="2019" name="Int. J. Syst. Evol. Microbiol.">
        <title>The Global Catalogue of Microorganisms (GCM) 10K type strain sequencing project: providing services to taxonomists for standard genome sequencing and annotation.</title>
        <authorList>
            <consortium name="The Broad Institute Genomics Platform"/>
            <consortium name="The Broad Institute Genome Sequencing Center for Infectious Disease"/>
            <person name="Wu L."/>
            <person name="Ma J."/>
        </authorList>
    </citation>
    <scope>NUCLEOTIDE SEQUENCE [LARGE SCALE GENOMIC DNA]</scope>
    <source>
        <strain evidence="2">KCTC 22437</strain>
    </source>
</reference>
<dbReference type="EMBL" id="JBHUPD010000003">
    <property type="protein sequence ID" value="MFD2874080.1"/>
    <property type="molecule type" value="Genomic_DNA"/>
</dbReference>
<protein>
    <submittedName>
        <fullName evidence="1">Uncharacterized protein</fullName>
    </submittedName>
</protein>
<keyword evidence="2" id="KW-1185">Reference proteome</keyword>
<name>A0ABW5YFN3_9SPHI</name>
<accession>A0ABW5YFN3</accession>
<evidence type="ECO:0000313" key="2">
    <source>
        <dbReference type="Proteomes" id="UP001597557"/>
    </source>
</evidence>
<gene>
    <name evidence="1" type="ORF">ACFS5N_16475</name>
</gene>
<dbReference type="Proteomes" id="UP001597557">
    <property type="component" value="Unassembled WGS sequence"/>
</dbReference>
<dbReference type="RefSeq" id="WP_377188051.1">
    <property type="nucleotide sequence ID" value="NZ_JBHUPD010000003.1"/>
</dbReference>
<comment type="caution">
    <text evidence="1">The sequence shown here is derived from an EMBL/GenBank/DDBJ whole genome shotgun (WGS) entry which is preliminary data.</text>
</comment>
<organism evidence="1 2">
    <name type="scientific">Mucilaginibacter ximonensis</name>
    <dbReference type="NCBI Taxonomy" id="538021"/>
    <lineage>
        <taxon>Bacteria</taxon>
        <taxon>Pseudomonadati</taxon>
        <taxon>Bacteroidota</taxon>
        <taxon>Sphingobacteriia</taxon>
        <taxon>Sphingobacteriales</taxon>
        <taxon>Sphingobacteriaceae</taxon>
        <taxon>Mucilaginibacter</taxon>
    </lineage>
</organism>
<evidence type="ECO:0000313" key="1">
    <source>
        <dbReference type="EMBL" id="MFD2874080.1"/>
    </source>
</evidence>
<proteinExistence type="predicted"/>